<keyword evidence="3" id="KW-1185">Reference proteome</keyword>
<dbReference type="EMBL" id="LRBV02000004">
    <property type="status" value="NOT_ANNOTATED_CDS"/>
    <property type="molecule type" value="Genomic_DNA"/>
</dbReference>
<dbReference type="Pfam" id="PF13961">
    <property type="entry name" value="DUF4219"/>
    <property type="match status" value="1"/>
</dbReference>
<reference evidence="2 3" key="1">
    <citation type="journal article" date="2016" name="G3 (Bethesda)">
        <title>First Draft Assembly and Annotation of the Genome of a California Endemic Oak Quercus lobata Nee (Fagaceae).</title>
        <authorList>
            <person name="Sork V.L."/>
            <person name="Fitz-Gibbon S.T."/>
            <person name="Puiu D."/>
            <person name="Crepeau M."/>
            <person name="Gugger P.F."/>
            <person name="Sherman R."/>
            <person name="Stevens K."/>
            <person name="Langley C.H."/>
            <person name="Pellegrini M."/>
            <person name="Salzberg S.L."/>
        </authorList>
    </citation>
    <scope>NUCLEOTIDE SEQUENCE [LARGE SCALE GENOMIC DNA]</scope>
    <source>
        <strain evidence="2 3">cv. SW786</strain>
    </source>
</reference>
<accession>A0A7N2LI14</accession>
<dbReference type="InParanoid" id="A0A7N2LI14"/>
<dbReference type="EnsemblPlants" id="QL04p077954:mrna">
    <property type="protein sequence ID" value="QL04p077954:mrna:CDS:1"/>
    <property type="gene ID" value="QL04p077954"/>
</dbReference>
<name>A0A7N2LI14_QUELO</name>
<dbReference type="Gramene" id="QL04p077954:mrna">
    <property type="protein sequence ID" value="QL04p077954:mrna:CDS:1"/>
    <property type="gene ID" value="QL04p077954"/>
</dbReference>
<feature type="domain" description="DUF4219" evidence="1">
    <location>
        <begin position="15"/>
        <end position="41"/>
    </location>
</feature>
<sequence>METRTTSSAAVSEVLNVNNYLVWKVQVGTYLIAQDLWDIVEATDECPRQEDDEAASKAWTRKNAMALHVIQISCEPRLCFVIRLIGSAKIAWDTVEEICSIKKK</sequence>
<dbReference type="InterPro" id="IPR025314">
    <property type="entry name" value="DUF4219"/>
</dbReference>
<dbReference type="AlphaFoldDB" id="A0A7N2LI14"/>
<protein>
    <recommendedName>
        <fullName evidence="1">DUF4219 domain-containing protein</fullName>
    </recommendedName>
</protein>
<evidence type="ECO:0000313" key="3">
    <source>
        <dbReference type="Proteomes" id="UP000594261"/>
    </source>
</evidence>
<dbReference type="OMA" id="VIQISCE"/>
<reference evidence="2" key="2">
    <citation type="submission" date="2021-01" db="UniProtKB">
        <authorList>
            <consortium name="EnsemblPlants"/>
        </authorList>
    </citation>
    <scope>IDENTIFICATION</scope>
</reference>
<organism evidence="2 3">
    <name type="scientific">Quercus lobata</name>
    <name type="common">Valley oak</name>
    <dbReference type="NCBI Taxonomy" id="97700"/>
    <lineage>
        <taxon>Eukaryota</taxon>
        <taxon>Viridiplantae</taxon>
        <taxon>Streptophyta</taxon>
        <taxon>Embryophyta</taxon>
        <taxon>Tracheophyta</taxon>
        <taxon>Spermatophyta</taxon>
        <taxon>Magnoliopsida</taxon>
        <taxon>eudicotyledons</taxon>
        <taxon>Gunneridae</taxon>
        <taxon>Pentapetalae</taxon>
        <taxon>rosids</taxon>
        <taxon>fabids</taxon>
        <taxon>Fagales</taxon>
        <taxon>Fagaceae</taxon>
        <taxon>Quercus</taxon>
    </lineage>
</organism>
<proteinExistence type="predicted"/>
<evidence type="ECO:0000259" key="1">
    <source>
        <dbReference type="Pfam" id="PF13961"/>
    </source>
</evidence>
<dbReference type="Proteomes" id="UP000594261">
    <property type="component" value="Chromosome 4"/>
</dbReference>
<evidence type="ECO:0000313" key="2">
    <source>
        <dbReference type="EnsemblPlants" id="QL04p077954:mrna:CDS:1"/>
    </source>
</evidence>